<keyword evidence="2" id="KW-0812">Transmembrane</keyword>
<keyword evidence="2" id="KW-1133">Transmembrane helix</keyword>
<reference evidence="3 4" key="1">
    <citation type="submission" date="2019-02" db="EMBL/GenBank/DDBJ databases">
        <title>Sequencing the genomes of 1000 actinobacteria strains.</title>
        <authorList>
            <person name="Klenk H.-P."/>
        </authorList>
    </citation>
    <scope>NUCLEOTIDE SEQUENCE [LARGE SCALE GENOMIC DNA]</scope>
    <source>
        <strain evidence="3 4">DSM 45779</strain>
    </source>
</reference>
<feature type="region of interest" description="Disordered" evidence="1">
    <location>
        <begin position="42"/>
        <end position="70"/>
    </location>
</feature>
<evidence type="ECO:0000313" key="3">
    <source>
        <dbReference type="EMBL" id="RZT84034.1"/>
    </source>
</evidence>
<comment type="caution">
    <text evidence="3">The sequence shown here is derived from an EMBL/GenBank/DDBJ whole genome shotgun (WGS) entry which is preliminary data.</text>
</comment>
<keyword evidence="2" id="KW-0472">Membrane</keyword>
<evidence type="ECO:0000256" key="1">
    <source>
        <dbReference type="SAM" id="MobiDB-lite"/>
    </source>
</evidence>
<feature type="compositionally biased region" description="Basic and acidic residues" evidence="1">
    <location>
        <begin position="42"/>
        <end position="68"/>
    </location>
</feature>
<sequence length="208" mass="23560">MSTTVVIIVVVVVIVLVLGVILLIRQRRGAHLREQFGSEYDRTVEETGDRREAEKALEERRERRESLDIRPLPPEQREQYRQHWARLQQAFPDDPGGSVRNADGLVVAIMRDRGYPVENFDQRAADVSVDHPEAVEHYREARRIAEAHNAGRASTDDLRVAVTSYRALVDALLDDGGTDRPGDRDGNRGRAHRDPQPGRDTQQDGGRQ</sequence>
<dbReference type="Proteomes" id="UP000291591">
    <property type="component" value="Unassembled WGS sequence"/>
</dbReference>
<keyword evidence="4" id="KW-1185">Reference proteome</keyword>
<protein>
    <recommendedName>
        <fullName evidence="5">Secreted protein</fullName>
    </recommendedName>
</protein>
<feature type="compositionally biased region" description="Basic and acidic residues" evidence="1">
    <location>
        <begin position="177"/>
        <end position="197"/>
    </location>
</feature>
<evidence type="ECO:0000313" key="4">
    <source>
        <dbReference type="Proteomes" id="UP000291591"/>
    </source>
</evidence>
<evidence type="ECO:0008006" key="5">
    <source>
        <dbReference type="Google" id="ProtNLM"/>
    </source>
</evidence>
<proteinExistence type="predicted"/>
<organism evidence="3 4">
    <name type="scientific">Pseudonocardia sediminis</name>
    <dbReference type="NCBI Taxonomy" id="1397368"/>
    <lineage>
        <taxon>Bacteria</taxon>
        <taxon>Bacillati</taxon>
        <taxon>Actinomycetota</taxon>
        <taxon>Actinomycetes</taxon>
        <taxon>Pseudonocardiales</taxon>
        <taxon>Pseudonocardiaceae</taxon>
        <taxon>Pseudonocardia</taxon>
    </lineage>
</organism>
<accession>A0A4Q7USS7</accession>
<feature type="transmembrane region" description="Helical" evidence="2">
    <location>
        <begin position="6"/>
        <end position="24"/>
    </location>
</feature>
<name>A0A4Q7USS7_PSEST</name>
<feature type="compositionally biased region" description="Polar residues" evidence="1">
    <location>
        <begin position="199"/>
        <end position="208"/>
    </location>
</feature>
<dbReference type="AlphaFoldDB" id="A0A4Q7USS7"/>
<dbReference type="RefSeq" id="WP_207223432.1">
    <property type="nucleotide sequence ID" value="NZ_SHKL01000001.1"/>
</dbReference>
<evidence type="ECO:0000256" key="2">
    <source>
        <dbReference type="SAM" id="Phobius"/>
    </source>
</evidence>
<dbReference type="EMBL" id="SHKL01000001">
    <property type="protein sequence ID" value="RZT84034.1"/>
    <property type="molecule type" value="Genomic_DNA"/>
</dbReference>
<feature type="region of interest" description="Disordered" evidence="1">
    <location>
        <begin position="171"/>
        <end position="208"/>
    </location>
</feature>
<gene>
    <name evidence="3" type="ORF">EV383_0867</name>
</gene>